<keyword evidence="3" id="KW-1185">Reference proteome</keyword>
<dbReference type="OrthoDB" id="8759523at2"/>
<accession>A0A2G8SYW4</accession>
<dbReference type="PROSITE" id="PS00409">
    <property type="entry name" value="PROKAR_NTER_METHYL"/>
    <property type="match status" value="1"/>
</dbReference>
<keyword evidence="1" id="KW-0472">Membrane</keyword>
<evidence type="ECO:0000313" key="3">
    <source>
        <dbReference type="Proteomes" id="UP000228593"/>
    </source>
</evidence>
<gene>
    <name evidence="2" type="ORF">CR103_15015</name>
</gene>
<reference evidence="2 3" key="1">
    <citation type="submission" date="2017-10" db="EMBL/GenBank/DDBJ databases">
        <title>Massilia psychrophilum sp. nov., a novel purple-pigmented bacterium isolated from Tianshan glacier, Xinjiang Municipality, China.</title>
        <authorList>
            <person name="Wang H."/>
        </authorList>
    </citation>
    <scope>NUCLEOTIDE SEQUENCE [LARGE SCALE GENOMIC DNA]</scope>
    <source>
        <strain evidence="2 3">JCM 30813</strain>
    </source>
</reference>
<keyword evidence="1" id="KW-0812">Transmembrane</keyword>
<evidence type="ECO:0000256" key="1">
    <source>
        <dbReference type="SAM" id="Phobius"/>
    </source>
</evidence>
<keyword evidence="1" id="KW-1133">Transmembrane helix</keyword>
<dbReference type="Pfam" id="PF07963">
    <property type="entry name" value="N_methyl"/>
    <property type="match status" value="1"/>
</dbReference>
<protein>
    <submittedName>
        <fullName evidence="2">MSHA biogenesis protein MshD</fullName>
    </submittedName>
</protein>
<proteinExistence type="predicted"/>
<feature type="transmembrane region" description="Helical" evidence="1">
    <location>
        <begin position="18"/>
        <end position="40"/>
    </location>
</feature>
<dbReference type="AlphaFoldDB" id="A0A2G8SYW4"/>
<dbReference type="EMBL" id="PDOB01000025">
    <property type="protein sequence ID" value="PIL38989.1"/>
    <property type="molecule type" value="Genomic_DNA"/>
</dbReference>
<organism evidence="2 3">
    <name type="scientific">Massilia psychrophila</name>
    <dbReference type="NCBI Taxonomy" id="1603353"/>
    <lineage>
        <taxon>Bacteria</taxon>
        <taxon>Pseudomonadati</taxon>
        <taxon>Pseudomonadota</taxon>
        <taxon>Betaproteobacteria</taxon>
        <taxon>Burkholderiales</taxon>
        <taxon>Oxalobacteraceae</taxon>
        <taxon>Telluria group</taxon>
        <taxon>Massilia</taxon>
    </lineage>
</organism>
<evidence type="ECO:0000313" key="2">
    <source>
        <dbReference type="EMBL" id="PIL38989.1"/>
    </source>
</evidence>
<comment type="caution">
    <text evidence="2">The sequence shown here is derived from an EMBL/GenBank/DDBJ whole genome shotgun (WGS) entry which is preliminary data.</text>
</comment>
<dbReference type="InterPro" id="IPR012902">
    <property type="entry name" value="N_methyl_site"/>
</dbReference>
<sequence>MCISARWPRQGGVTLVELLMFIVIVSVALVGVLQVLRYNAAHSADPLRRKQALMLAESVMEEVQMAKFTYCDPASDNADSATQAGDCTVAEAFGQLSGGEVMGPRPYDNVNDYVVAGNTPSGAMVSSADGAPLDANGNPIDVTGYTVSLTIRPEALNNITVSGVTANENVLRITVTVNFDGQALVLDGYRARYAPNDQ</sequence>
<dbReference type="RefSeq" id="WP_099916785.1">
    <property type="nucleotide sequence ID" value="NZ_BMHS01000028.1"/>
</dbReference>
<dbReference type="Proteomes" id="UP000228593">
    <property type="component" value="Unassembled WGS sequence"/>
</dbReference>
<name>A0A2G8SYW4_9BURK</name>